<keyword evidence="1" id="KW-0802">TPR repeat</keyword>
<reference evidence="4" key="1">
    <citation type="journal article" date="2019" name="Int. J. Syst. Evol. Microbiol.">
        <title>The Global Catalogue of Microorganisms (GCM) 10K type strain sequencing project: providing services to taxonomists for standard genome sequencing and annotation.</title>
        <authorList>
            <consortium name="The Broad Institute Genomics Platform"/>
            <consortium name="The Broad Institute Genome Sequencing Center for Infectious Disease"/>
            <person name="Wu L."/>
            <person name="Ma J."/>
        </authorList>
    </citation>
    <scope>NUCLEOTIDE SEQUENCE [LARGE SCALE GENOMIC DNA]</scope>
    <source>
        <strain evidence="4">CECT 8289</strain>
    </source>
</reference>
<dbReference type="PANTHER" id="PTHR12558">
    <property type="entry name" value="CELL DIVISION CYCLE 16,23,27"/>
    <property type="match status" value="1"/>
</dbReference>
<evidence type="ECO:0000313" key="3">
    <source>
        <dbReference type="EMBL" id="MFC4261591.1"/>
    </source>
</evidence>
<dbReference type="PANTHER" id="PTHR12558:SF13">
    <property type="entry name" value="CELL DIVISION CYCLE PROTEIN 27 HOMOLOG"/>
    <property type="match status" value="1"/>
</dbReference>
<dbReference type="RefSeq" id="WP_379706217.1">
    <property type="nucleotide sequence ID" value="NZ_JBHSCZ010000001.1"/>
</dbReference>
<feature type="signal peptide" evidence="2">
    <location>
        <begin position="1"/>
        <end position="18"/>
    </location>
</feature>
<feature type="repeat" description="TPR" evidence="1">
    <location>
        <begin position="157"/>
        <end position="190"/>
    </location>
</feature>
<protein>
    <submittedName>
        <fullName evidence="3">Tetratricopeptide repeat protein</fullName>
    </submittedName>
</protein>
<dbReference type="InterPro" id="IPR019734">
    <property type="entry name" value="TPR_rpt"/>
</dbReference>
<comment type="caution">
    <text evidence="3">The sequence shown here is derived from an EMBL/GenBank/DDBJ whole genome shotgun (WGS) entry which is preliminary data.</text>
</comment>
<dbReference type="EMBL" id="JBHSCZ010000001">
    <property type="protein sequence ID" value="MFC4261591.1"/>
    <property type="molecule type" value="Genomic_DNA"/>
</dbReference>
<dbReference type="Proteomes" id="UP001595907">
    <property type="component" value="Unassembled WGS sequence"/>
</dbReference>
<evidence type="ECO:0000256" key="2">
    <source>
        <dbReference type="SAM" id="SignalP"/>
    </source>
</evidence>
<dbReference type="Gene3D" id="1.25.40.10">
    <property type="entry name" value="Tetratricopeptide repeat domain"/>
    <property type="match status" value="3"/>
</dbReference>
<feature type="repeat" description="TPR" evidence="1">
    <location>
        <begin position="59"/>
        <end position="92"/>
    </location>
</feature>
<accession>A0ABV8QMS0</accession>
<proteinExistence type="predicted"/>
<dbReference type="PROSITE" id="PS50005">
    <property type="entry name" value="TPR"/>
    <property type="match status" value="2"/>
</dbReference>
<dbReference type="PROSITE" id="PS50293">
    <property type="entry name" value="TPR_REGION"/>
    <property type="match status" value="1"/>
</dbReference>
<organism evidence="3 4">
    <name type="scientific">Ferruginibacter yonginensis</name>
    <dbReference type="NCBI Taxonomy" id="1310416"/>
    <lineage>
        <taxon>Bacteria</taxon>
        <taxon>Pseudomonadati</taxon>
        <taxon>Bacteroidota</taxon>
        <taxon>Chitinophagia</taxon>
        <taxon>Chitinophagales</taxon>
        <taxon>Chitinophagaceae</taxon>
        <taxon>Ferruginibacter</taxon>
    </lineage>
</organism>
<dbReference type="SUPFAM" id="SSF48452">
    <property type="entry name" value="TPR-like"/>
    <property type="match status" value="2"/>
</dbReference>
<feature type="chain" id="PRO_5046556340" evidence="2">
    <location>
        <begin position="19"/>
        <end position="342"/>
    </location>
</feature>
<dbReference type="Pfam" id="PF13432">
    <property type="entry name" value="TPR_16"/>
    <property type="match status" value="2"/>
</dbReference>
<sequence>MKNLLSILALIFAAKAFAFVPSDSAQFYFEKGMVEKNAKRYLVAANHFEKAISFNKSFTEAYIENAAVNIEMRKTDQAKANLVKAYELQPSNSKVIEALTDLYYNYRQWDKAIEFASKCTTCGNTDRIIGMSNYEKEDYVLAEKALLKAIAKKADDAQANYTLARTYMEMEAYRKAVPYFEKAVSLLPEKNNWAYELGLLYYNNNNYRSAVTAFEAALTNGYIASNDFNENYGYALLYSGNYGKGEEKLMGIYAKKNNKEIIRDLAQILYEQKQYDRSLDYCQKLLEIDAKDAKALYQAGLTFQKMGQKAKGQGMCDKAIEMDPSLASKRSKSMDPGDIGAL</sequence>
<evidence type="ECO:0000256" key="1">
    <source>
        <dbReference type="PROSITE-ProRule" id="PRU00339"/>
    </source>
</evidence>
<name>A0ABV8QMS0_9BACT</name>
<dbReference type="InterPro" id="IPR011990">
    <property type="entry name" value="TPR-like_helical_dom_sf"/>
</dbReference>
<dbReference type="SMART" id="SM00028">
    <property type="entry name" value="TPR"/>
    <property type="match status" value="7"/>
</dbReference>
<gene>
    <name evidence="3" type="ORF">ACFOWM_01755</name>
</gene>
<keyword evidence="2" id="KW-0732">Signal</keyword>
<keyword evidence="4" id="KW-1185">Reference proteome</keyword>
<evidence type="ECO:0000313" key="4">
    <source>
        <dbReference type="Proteomes" id="UP001595907"/>
    </source>
</evidence>